<keyword evidence="3" id="KW-1185">Reference proteome</keyword>
<dbReference type="EMBL" id="RBAM01000023">
    <property type="protein sequence ID" value="RKN61945.1"/>
    <property type="molecule type" value="Genomic_DNA"/>
</dbReference>
<feature type="region of interest" description="Disordered" evidence="1">
    <location>
        <begin position="131"/>
        <end position="151"/>
    </location>
</feature>
<dbReference type="RefSeq" id="WP_120759179.1">
    <property type="nucleotide sequence ID" value="NZ_RBAM01000023.1"/>
</dbReference>
<dbReference type="Proteomes" id="UP000270343">
    <property type="component" value="Unassembled WGS sequence"/>
</dbReference>
<evidence type="ECO:0000313" key="2">
    <source>
        <dbReference type="EMBL" id="RKN61945.1"/>
    </source>
</evidence>
<evidence type="ECO:0000313" key="3">
    <source>
        <dbReference type="Proteomes" id="UP000270343"/>
    </source>
</evidence>
<reference evidence="2 3" key="1">
    <citation type="journal article" date="2015" name="Antonie Van Leeuwenhoek">
        <title>Streptomyces klenkii sp. nov., isolated from deep marine sediment.</title>
        <authorList>
            <person name="Veyisoglu A."/>
            <person name="Sahin N."/>
        </authorList>
    </citation>
    <scope>NUCLEOTIDE SEQUENCE [LARGE SCALE GENOMIC DNA]</scope>
    <source>
        <strain evidence="2 3">KCTC 29202</strain>
    </source>
</reference>
<gene>
    <name evidence="2" type="ORF">D7231_31515</name>
</gene>
<sequence>MSTPASIRILRGTDLMDLSFGFPGLRLDDTAGRRRLVRADPQRDGLLVVTFGPQHVVEHAFNDQVPGESRDLPVDSRISGRSVLVFEVGPQEAIDYTEDGLLAAMGRLPLRVVDAAREPERQPLTVTVRPAGVEGTSGEDEGGGESAGGRGATARTLALVRLLRTTAELTARYGLRPTLEAAAAAGAVIEPSDADDDAGSEEVAAVAAAGPQDPLADPDHPATGIELPYRLYLSPSQKGRWIHRGAVPDPGPGERVELWHTRLDGTGVRALWDREGGRGPGPVEPPPFRQALLPEDRHDIVDLTSNAGLRKPGGQPYVPKPVDVSVLMLSAVGGWLDSLGTWPERPAGISLSEWRNRTSMGRDHYVRVMREGFLCPFGHKAVLVTVTERKFGDPRAAYLNQREFVVVREPLRTYDPSVPLPGSADPGSPLTNMLFPFRSVRIGTVVTPDLVPPADRQKFFPATRTEDPFRFAVTAVDHSGRIVEFRTPLQFLDEAKASGGELARAVNEYNALDSNPPTAATPATAVEVPTLTGADLLGQTVALAPTQLADDTSLDVAQMVWGMAAPPALADPAPGDPARSKSAQFLPQLRWAHATVPAVKALAGGDATVPVAYAKRYALSGFSQAADPVRLPNKGQVFLSLLTPTGNPLTMDFQQQSDRAGGLSAPSIAVAGLSRLTGPVSGVADALHTDPLDLIANGTFQPDKYFRPLDAIDKIGPRLLGLIPLAQVIKLVDGLDKPLKVPNFFTETITAVTGFLSDLQRVRDLITHEIDRYPAAARRVADTAEVFVRTVGDFIAQRLPGRTAPPTTSMQDVDNAFNAFSAALTDLLNALPADADPGVRALLARVRQQVATWTTGAGQAIALREAVQRAAQGAKLPETVNARLEWNPEIQQFPATDPVFVPEPGGRFSIIVDVRGSLRSDLTVGADITCSLEKFSLLLIPPPFRVLKLTFKHVRFSMRAGKKPDIDVVLDSIDFIGPLSFVQTLRRLIPVDGFSDPPGIQVTPSGITARYALPLPNLAIGVFSLENLRLGAYLDLPFIGRTVEIGFFFCTRQAPFRLTVSLLGGGGFFGIVLTPERVAVLEGALEFGAALSMNFGVASGSLSVMAGIYYRLELGTGGSRLTGYFRARGEVDVLGIVSASIEICLELTFEPPNTVSGRARISVSIHIGFWSQSVTIECEKRFVGSGNSLTPLTAGSAASAEAAGAGRPVTFAEMMAPYTDPVTGARRDPVAEYCTAFAEVS</sequence>
<evidence type="ECO:0000256" key="1">
    <source>
        <dbReference type="SAM" id="MobiDB-lite"/>
    </source>
</evidence>
<dbReference type="AlphaFoldDB" id="A0A3B0AM86"/>
<comment type="caution">
    <text evidence="2">The sequence shown here is derived from an EMBL/GenBank/DDBJ whole genome shotgun (WGS) entry which is preliminary data.</text>
</comment>
<proteinExistence type="predicted"/>
<protein>
    <submittedName>
        <fullName evidence="2">Uncharacterized protein</fullName>
    </submittedName>
</protein>
<organism evidence="2 3">
    <name type="scientific">Streptomyces klenkii</name>
    <dbReference type="NCBI Taxonomy" id="1420899"/>
    <lineage>
        <taxon>Bacteria</taxon>
        <taxon>Bacillati</taxon>
        <taxon>Actinomycetota</taxon>
        <taxon>Actinomycetes</taxon>
        <taxon>Kitasatosporales</taxon>
        <taxon>Streptomycetaceae</taxon>
        <taxon>Streptomyces</taxon>
    </lineage>
</organism>
<accession>A0A3B0AM86</accession>
<dbReference type="OrthoDB" id="516973at2"/>
<name>A0A3B0AM86_9ACTN</name>